<dbReference type="Proteomes" id="UP000193866">
    <property type="component" value="Unassembled WGS sequence"/>
</dbReference>
<dbReference type="AlphaFoldDB" id="A0A1X1YN22"/>
<evidence type="ECO:0000256" key="1">
    <source>
        <dbReference type="SAM" id="Phobius"/>
    </source>
</evidence>
<dbReference type="EMBL" id="LQPG01000011">
    <property type="protein sequence ID" value="ORW12484.1"/>
    <property type="molecule type" value="Genomic_DNA"/>
</dbReference>
<evidence type="ECO:0008006" key="4">
    <source>
        <dbReference type="Google" id="ProtNLM"/>
    </source>
</evidence>
<dbReference type="OrthoDB" id="4773974at2"/>
<evidence type="ECO:0000313" key="2">
    <source>
        <dbReference type="EMBL" id="ORW12484.1"/>
    </source>
</evidence>
<gene>
    <name evidence="2" type="ORF">AWC16_08830</name>
</gene>
<name>A0A1X1YN22_9MYCO</name>
<organism evidence="2 3">
    <name type="scientific">Mycolicibacter longobardus</name>
    <dbReference type="NCBI Taxonomy" id="1108812"/>
    <lineage>
        <taxon>Bacteria</taxon>
        <taxon>Bacillati</taxon>
        <taxon>Actinomycetota</taxon>
        <taxon>Actinomycetes</taxon>
        <taxon>Mycobacteriales</taxon>
        <taxon>Mycobacteriaceae</taxon>
        <taxon>Mycolicibacter</taxon>
    </lineage>
</organism>
<sequence>MATTETATGRDRPVAESRTSALSLMALGRMLLAVASLMAPRQFAKFVGVAPSPELTYMTRIYGARAFVMGLGYLTSGARERYRWKRLSLMVDTVDTVNGVSHLFRRDLSLRAAVSMVSLTGSYAAIGTTKVAAEQFSYRY</sequence>
<keyword evidence="1" id="KW-0472">Membrane</keyword>
<keyword evidence="3" id="KW-1185">Reference proteome</keyword>
<dbReference type="RefSeq" id="WP_085264091.1">
    <property type="nucleotide sequence ID" value="NZ_LQPG01000011.1"/>
</dbReference>
<reference evidence="2 3" key="1">
    <citation type="submission" date="2016-01" db="EMBL/GenBank/DDBJ databases">
        <title>The new phylogeny of the genus Mycobacterium.</title>
        <authorList>
            <person name="Tarcisio F."/>
            <person name="Conor M."/>
            <person name="Antonella G."/>
            <person name="Elisabetta G."/>
            <person name="Giulia F.S."/>
            <person name="Sara T."/>
            <person name="Anna F."/>
            <person name="Clotilde B."/>
            <person name="Roberto B."/>
            <person name="Veronica D.S."/>
            <person name="Fabio R."/>
            <person name="Monica P."/>
            <person name="Olivier J."/>
            <person name="Enrico T."/>
            <person name="Nicola S."/>
        </authorList>
    </citation>
    <scope>NUCLEOTIDE SEQUENCE [LARGE SCALE GENOMIC DNA]</scope>
    <source>
        <strain evidence="2 3">DSM 45394</strain>
    </source>
</reference>
<proteinExistence type="predicted"/>
<evidence type="ECO:0000313" key="3">
    <source>
        <dbReference type="Proteomes" id="UP000193866"/>
    </source>
</evidence>
<feature type="transmembrane region" description="Helical" evidence="1">
    <location>
        <begin position="21"/>
        <end position="39"/>
    </location>
</feature>
<keyword evidence="1" id="KW-0812">Transmembrane</keyword>
<protein>
    <recommendedName>
        <fullName evidence="4">Aspartate carbamoyl transferase</fullName>
    </recommendedName>
</protein>
<comment type="caution">
    <text evidence="2">The sequence shown here is derived from an EMBL/GenBank/DDBJ whole genome shotgun (WGS) entry which is preliminary data.</text>
</comment>
<feature type="transmembrane region" description="Helical" evidence="1">
    <location>
        <begin position="59"/>
        <end position="76"/>
    </location>
</feature>
<keyword evidence="1" id="KW-1133">Transmembrane helix</keyword>
<accession>A0A1X1YN22</accession>